<dbReference type="AlphaFoldDB" id="A0A9D4AZ14"/>
<accession>A0A9D4AZ14</accession>
<sequence>MAQSFYFSKCGSSLKSDYMKMASFYSMTPSYQRKSGKFAALNDKNSFVYYPLLPFAVQGQHRYHGIRGIDRGSPNWTSASATAGPGPSPLPAPGLKRGERAASPTGSGARGSAAGCRRGPHWVRQGPAKPRLPALGPHRLSPAAPLSRRSLAP</sequence>
<feature type="region of interest" description="Disordered" evidence="1">
    <location>
        <begin position="66"/>
        <end position="153"/>
    </location>
</feature>
<evidence type="ECO:0000313" key="2">
    <source>
        <dbReference type="EMBL" id="KAH1174046.1"/>
    </source>
</evidence>
<name>A0A9D4AZ14_9SAUR</name>
<organism evidence="2 3">
    <name type="scientific">Mauremys mutica</name>
    <name type="common">yellowpond turtle</name>
    <dbReference type="NCBI Taxonomy" id="74926"/>
    <lineage>
        <taxon>Eukaryota</taxon>
        <taxon>Metazoa</taxon>
        <taxon>Chordata</taxon>
        <taxon>Craniata</taxon>
        <taxon>Vertebrata</taxon>
        <taxon>Euteleostomi</taxon>
        <taxon>Archelosauria</taxon>
        <taxon>Testudinata</taxon>
        <taxon>Testudines</taxon>
        <taxon>Cryptodira</taxon>
        <taxon>Durocryptodira</taxon>
        <taxon>Testudinoidea</taxon>
        <taxon>Geoemydidae</taxon>
        <taxon>Geoemydinae</taxon>
        <taxon>Mauremys</taxon>
    </lineage>
</organism>
<dbReference type="Proteomes" id="UP000827986">
    <property type="component" value="Unassembled WGS sequence"/>
</dbReference>
<comment type="caution">
    <text evidence="2">The sequence shown here is derived from an EMBL/GenBank/DDBJ whole genome shotgun (WGS) entry which is preliminary data.</text>
</comment>
<protein>
    <submittedName>
        <fullName evidence="2">Uncharacterized protein</fullName>
    </submittedName>
</protein>
<gene>
    <name evidence="2" type="ORF">KIL84_017885</name>
</gene>
<evidence type="ECO:0000313" key="3">
    <source>
        <dbReference type="Proteomes" id="UP000827986"/>
    </source>
</evidence>
<evidence type="ECO:0000256" key="1">
    <source>
        <dbReference type="SAM" id="MobiDB-lite"/>
    </source>
</evidence>
<proteinExistence type="predicted"/>
<reference evidence="2" key="1">
    <citation type="submission" date="2021-09" db="EMBL/GenBank/DDBJ databases">
        <title>The genome of Mauremys mutica provides insights into the evolution of semi-aquatic lifestyle.</title>
        <authorList>
            <person name="Gong S."/>
            <person name="Gao Y."/>
        </authorList>
    </citation>
    <scope>NUCLEOTIDE SEQUENCE</scope>
    <source>
        <strain evidence="2">MM-2020</strain>
        <tissue evidence="2">Muscle</tissue>
    </source>
</reference>
<dbReference type="EMBL" id="JAHDVG010000482">
    <property type="protein sequence ID" value="KAH1174046.1"/>
    <property type="molecule type" value="Genomic_DNA"/>
</dbReference>
<keyword evidence="3" id="KW-1185">Reference proteome</keyword>
<feature type="compositionally biased region" description="Low complexity" evidence="1">
    <location>
        <begin position="101"/>
        <end position="117"/>
    </location>
</feature>